<proteinExistence type="predicted"/>
<evidence type="ECO:0000313" key="2">
    <source>
        <dbReference type="Proteomes" id="UP001153292"/>
    </source>
</evidence>
<dbReference type="Pfam" id="PF14945">
    <property type="entry name" value="LLC1"/>
    <property type="match status" value="1"/>
</dbReference>
<dbReference type="InterPro" id="IPR020339">
    <property type="entry name" value="C20orf85-like"/>
</dbReference>
<gene>
    <name evidence="1" type="ORF">CHILSU_LOCUS5141</name>
</gene>
<name>A0ABN8L3S6_CHISP</name>
<sequence>MAKEFHPKFDPNTEAFQMRAQWKKVDICRKQWFDRWSWLLDERRLALAESEKVRTAAFLREVPKPDLTKSLKPVPATSTGFIGWLAAKLVLVSLLILTSDCVTILQSCRVYFTSWRNTGALTLVQGSKQFVCHCKQASGGATLPALPQTVGNHYL</sequence>
<dbReference type="EMBL" id="OU963895">
    <property type="protein sequence ID" value="CAH2985286.1"/>
    <property type="molecule type" value="Genomic_DNA"/>
</dbReference>
<dbReference type="Proteomes" id="UP001153292">
    <property type="component" value="Chromosome 2"/>
</dbReference>
<keyword evidence="2" id="KW-1185">Reference proteome</keyword>
<accession>A0ABN8L3S6</accession>
<protein>
    <submittedName>
        <fullName evidence="1">Uncharacterized protein</fullName>
    </submittedName>
</protein>
<organism evidence="1 2">
    <name type="scientific">Chilo suppressalis</name>
    <name type="common">Asiatic rice borer moth</name>
    <dbReference type="NCBI Taxonomy" id="168631"/>
    <lineage>
        <taxon>Eukaryota</taxon>
        <taxon>Metazoa</taxon>
        <taxon>Ecdysozoa</taxon>
        <taxon>Arthropoda</taxon>
        <taxon>Hexapoda</taxon>
        <taxon>Insecta</taxon>
        <taxon>Pterygota</taxon>
        <taxon>Neoptera</taxon>
        <taxon>Endopterygota</taxon>
        <taxon>Lepidoptera</taxon>
        <taxon>Glossata</taxon>
        <taxon>Ditrysia</taxon>
        <taxon>Pyraloidea</taxon>
        <taxon>Crambidae</taxon>
        <taxon>Crambinae</taxon>
        <taxon>Chilo</taxon>
    </lineage>
</organism>
<evidence type="ECO:0000313" key="1">
    <source>
        <dbReference type="EMBL" id="CAH2985286.1"/>
    </source>
</evidence>
<reference evidence="1" key="1">
    <citation type="submission" date="2021-12" db="EMBL/GenBank/DDBJ databases">
        <authorList>
            <person name="King R."/>
        </authorList>
    </citation>
    <scope>NUCLEOTIDE SEQUENCE</scope>
</reference>